<organism evidence="2 3">
    <name type="scientific">Blastomyces silverae</name>
    <dbReference type="NCBI Taxonomy" id="2060906"/>
    <lineage>
        <taxon>Eukaryota</taxon>
        <taxon>Fungi</taxon>
        <taxon>Dikarya</taxon>
        <taxon>Ascomycota</taxon>
        <taxon>Pezizomycotina</taxon>
        <taxon>Eurotiomycetes</taxon>
        <taxon>Eurotiomycetidae</taxon>
        <taxon>Onygenales</taxon>
        <taxon>Ajellomycetaceae</taxon>
        <taxon>Blastomyces</taxon>
    </lineage>
</organism>
<sequence>MTRTVVTLTTGNKFRSVASYGELLVSRRIHCPSHAPENPVYLADLIFSPYWLPMHNPTQPNQSMSKEPISPPLGSRYRLTCNSTP</sequence>
<name>A0A0H1BL67_9EURO</name>
<evidence type="ECO:0000313" key="2">
    <source>
        <dbReference type="EMBL" id="KLJ12060.1"/>
    </source>
</evidence>
<dbReference type="EMBL" id="LDEV01001186">
    <property type="protein sequence ID" value="KLJ12060.1"/>
    <property type="molecule type" value="Genomic_DNA"/>
</dbReference>
<protein>
    <submittedName>
        <fullName evidence="2">Uncharacterized protein</fullName>
    </submittedName>
</protein>
<keyword evidence="3" id="KW-1185">Reference proteome</keyword>
<proteinExistence type="predicted"/>
<dbReference type="AlphaFoldDB" id="A0A0H1BL67"/>
<feature type="region of interest" description="Disordered" evidence="1">
    <location>
        <begin position="58"/>
        <end position="85"/>
    </location>
</feature>
<dbReference type="Proteomes" id="UP000053573">
    <property type="component" value="Unassembled WGS sequence"/>
</dbReference>
<accession>A0A0H1BL67</accession>
<gene>
    <name evidence="2" type="ORF">EMPG_12817</name>
</gene>
<reference evidence="3" key="1">
    <citation type="journal article" date="2015" name="PLoS Genet.">
        <title>The dynamic genome and transcriptome of the human fungal pathogen Blastomyces and close relative Emmonsia.</title>
        <authorList>
            <person name="Munoz J.F."/>
            <person name="Gauthier G.M."/>
            <person name="Desjardins C.A."/>
            <person name="Gallo J.E."/>
            <person name="Holder J."/>
            <person name="Sullivan T.D."/>
            <person name="Marty A.J."/>
            <person name="Carmen J.C."/>
            <person name="Chen Z."/>
            <person name="Ding L."/>
            <person name="Gujja S."/>
            <person name="Magrini V."/>
            <person name="Misas E."/>
            <person name="Mitreva M."/>
            <person name="Priest M."/>
            <person name="Saif S."/>
            <person name="Whiston E.A."/>
            <person name="Young S."/>
            <person name="Zeng Q."/>
            <person name="Goldman W.E."/>
            <person name="Mardis E.R."/>
            <person name="Taylor J.W."/>
            <person name="McEwen J.G."/>
            <person name="Clay O.K."/>
            <person name="Klein B.S."/>
            <person name="Cuomo C.A."/>
        </authorList>
    </citation>
    <scope>NUCLEOTIDE SEQUENCE [LARGE SCALE GENOMIC DNA]</scope>
    <source>
        <strain evidence="3">UAMH 139</strain>
    </source>
</reference>
<comment type="caution">
    <text evidence="2">The sequence shown here is derived from an EMBL/GenBank/DDBJ whole genome shotgun (WGS) entry which is preliminary data.</text>
</comment>
<evidence type="ECO:0000313" key="3">
    <source>
        <dbReference type="Proteomes" id="UP000053573"/>
    </source>
</evidence>
<evidence type="ECO:0000256" key="1">
    <source>
        <dbReference type="SAM" id="MobiDB-lite"/>
    </source>
</evidence>